<dbReference type="PANTHER" id="PTHR23416">
    <property type="entry name" value="SIALIC ACID SYNTHASE-RELATED"/>
    <property type="match status" value="1"/>
</dbReference>
<sequence length="188" mass="21251">MIKEDKNLISLANYQDKITLKNKLSRLLWNIVCFLFFRFFPTTYFRIWRLFVLKLFGAKIHNSCTVYASVKVWAPWNLEMDAYSLLGPDVDCYNPDKIKIGAHSVVSQKAYLCSASHDITNSKHPLITAPIIIEDQAWIGADVFIGMGVTIKQGAVVGARAAVFKDVEPWTVVGGNPAKFIKKRIINQ</sequence>
<dbReference type="EMBL" id="SMFM01000002">
    <property type="protein sequence ID" value="TDD77001.1"/>
    <property type="molecule type" value="Genomic_DNA"/>
</dbReference>
<accession>A0A4R5AV86</accession>
<evidence type="ECO:0000256" key="1">
    <source>
        <dbReference type="ARBA" id="ARBA00007274"/>
    </source>
</evidence>
<comment type="similarity">
    <text evidence="1">Belongs to the transferase hexapeptide repeat family.</text>
</comment>
<organism evidence="4 5">
    <name type="scientific">Flavobacterium caseinilyticum</name>
    <dbReference type="NCBI Taxonomy" id="2541732"/>
    <lineage>
        <taxon>Bacteria</taxon>
        <taxon>Pseudomonadati</taxon>
        <taxon>Bacteroidota</taxon>
        <taxon>Flavobacteriia</taxon>
        <taxon>Flavobacteriales</taxon>
        <taxon>Flavobacteriaceae</taxon>
        <taxon>Flavobacterium</taxon>
    </lineage>
</organism>
<evidence type="ECO:0000313" key="5">
    <source>
        <dbReference type="Proteomes" id="UP000295278"/>
    </source>
</evidence>
<evidence type="ECO:0000313" key="4">
    <source>
        <dbReference type="EMBL" id="TDD77001.1"/>
    </source>
</evidence>
<keyword evidence="5" id="KW-1185">Reference proteome</keyword>
<name>A0A4R5AV86_9FLAO</name>
<evidence type="ECO:0000256" key="2">
    <source>
        <dbReference type="ARBA" id="ARBA00022679"/>
    </source>
</evidence>
<dbReference type="RefSeq" id="WP_131908797.1">
    <property type="nucleotide sequence ID" value="NZ_SMFM01000002.1"/>
</dbReference>
<proteinExistence type="inferred from homology"/>
<dbReference type="SUPFAM" id="SSF51161">
    <property type="entry name" value="Trimeric LpxA-like enzymes"/>
    <property type="match status" value="1"/>
</dbReference>
<dbReference type="GO" id="GO:0005829">
    <property type="term" value="C:cytosol"/>
    <property type="evidence" value="ECO:0007669"/>
    <property type="project" value="TreeGrafter"/>
</dbReference>
<comment type="caution">
    <text evidence="4">The sequence shown here is derived from an EMBL/GenBank/DDBJ whole genome shotgun (WGS) entry which is preliminary data.</text>
</comment>
<dbReference type="OrthoDB" id="9814490at2"/>
<reference evidence="4 5" key="1">
    <citation type="submission" date="2019-03" db="EMBL/GenBank/DDBJ databases">
        <title>Flavobacterium AT-3-2 sp. nov., isolated from arctic soil.</title>
        <authorList>
            <person name="Chaudhary D.K."/>
        </authorList>
    </citation>
    <scope>NUCLEOTIDE SEQUENCE [LARGE SCALE GENOMIC DNA]</scope>
    <source>
        <strain evidence="4 5">AT-3-2</strain>
    </source>
</reference>
<dbReference type="Gene3D" id="2.160.10.10">
    <property type="entry name" value="Hexapeptide repeat proteins"/>
    <property type="match status" value="1"/>
</dbReference>
<dbReference type="PANTHER" id="PTHR23416:SF23">
    <property type="entry name" value="ACETYLTRANSFERASE C18B11.09C-RELATED"/>
    <property type="match status" value="1"/>
</dbReference>
<dbReference type="AlphaFoldDB" id="A0A4R5AV86"/>
<protein>
    <submittedName>
        <fullName evidence="4">Putative colanic acid biosynthesis acetyltransferase</fullName>
    </submittedName>
</protein>
<gene>
    <name evidence="4" type="ORF">E0F89_05220</name>
</gene>
<evidence type="ECO:0000256" key="3">
    <source>
        <dbReference type="SAM" id="Phobius"/>
    </source>
</evidence>
<keyword evidence="2 4" id="KW-0808">Transferase</keyword>
<keyword evidence="3" id="KW-0812">Transmembrane</keyword>
<keyword evidence="3" id="KW-0472">Membrane</keyword>
<keyword evidence="3" id="KW-1133">Transmembrane helix</keyword>
<dbReference type="Proteomes" id="UP000295278">
    <property type="component" value="Unassembled WGS sequence"/>
</dbReference>
<dbReference type="InterPro" id="IPR011004">
    <property type="entry name" value="Trimer_LpxA-like_sf"/>
</dbReference>
<dbReference type="CDD" id="cd05825">
    <property type="entry name" value="LbH_wcaF_like"/>
    <property type="match status" value="1"/>
</dbReference>
<dbReference type="InterPro" id="IPR051159">
    <property type="entry name" value="Hexapeptide_acetyltransf"/>
</dbReference>
<feature type="transmembrane region" description="Helical" evidence="3">
    <location>
        <begin position="27"/>
        <end position="45"/>
    </location>
</feature>
<dbReference type="GO" id="GO:0008374">
    <property type="term" value="F:O-acyltransferase activity"/>
    <property type="evidence" value="ECO:0007669"/>
    <property type="project" value="TreeGrafter"/>
</dbReference>